<organism evidence="1">
    <name type="scientific">marine sediment metagenome</name>
    <dbReference type="NCBI Taxonomy" id="412755"/>
    <lineage>
        <taxon>unclassified sequences</taxon>
        <taxon>metagenomes</taxon>
        <taxon>ecological metagenomes</taxon>
    </lineage>
</organism>
<sequence length="150" mass="17168">MKKKCDRCNETKPLEAFAEKSSAPDGKQPWCRKCFTVYNSENRAHNQARSRSRVQQIRTEFLQEYGGQCVCCGEAEPAFLGLDHTNGTGGEERKKLNRRGYTLLFKLKERGWPKQEYRILCHNCNLGRQITGVCPHQLKVGVQTGTVNFK</sequence>
<comment type="caution">
    <text evidence="1">The sequence shown here is derived from an EMBL/GenBank/DDBJ whole genome shotgun (WGS) entry which is preliminary data.</text>
</comment>
<accession>A0A0F9KL24</accession>
<reference evidence="1" key="1">
    <citation type="journal article" date="2015" name="Nature">
        <title>Complex archaea that bridge the gap between prokaryotes and eukaryotes.</title>
        <authorList>
            <person name="Spang A."/>
            <person name="Saw J.H."/>
            <person name="Jorgensen S.L."/>
            <person name="Zaremba-Niedzwiedzka K."/>
            <person name="Martijn J."/>
            <person name="Lind A.E."/>
            <person name="van Eijk R."/>
            <person name="Schleper C."/>
            <person name="Guy L."/>
            <person name="Ettema T.J."/>
        </authorList>
    </citation>
    <scope>NUCLEOTIDE SEQUENCE</scope>
</reference>
<dbReference type="AlphaFoldDB" id="A0A0F9KL24"/>
<evidence type="ECO:0000313" key="1">
    <source>
        <dbReference type="EMBL" id="KKM82663.1"/>
    </source>
</evidence>
<dbReference type="EMBL" id="LAZR01007827">
    <property type="protein sequence ID" value="KKM82663.1"/>
    <property type="molecule type" value="Genomic_DNA"/>
</dbReference>
<protein>
    <submittedName>
        <fullName evidence="1">Uncharacterized protein</fullName>
    </submittedName>
</protein>
<proteinExistence type="predicted"/>
<gene>
    <name evidence="1" type="ORF">LCGC14_1317290</name>
</gene>
<name>A0A0F9KL24_9ZZZZ</name>